<dbReference type="OrthoDB" id="285058at2"/>
<reference evidence="1 2" key="1">
    <citation type="submission" date="2006-02" db="EMBL/GenBank/DDBJ databases">
        <authorList>
            <person name="Amann R."/>
            <person name="Ferriera S."/>
            <person name="Johnson J."/>
            <person name="Kravitz S."/>
            <person name="Halpern A."/>
            <person name="Remington K."/>
            <person name="Beeson K."/>
            <person name="Tran B."/>
            <person name="Rogers Y.-H."/>
            <person name="Friedman R."/>
            <person name="Venter J.C."/>
        </authorList>
    </citation>
    <scope>NUCLEOTIDE SEQUENCE [LARGE SCALE GENOMIC DNA]</scope>
    <source>
        <strain evidence="1 2">DSM 3645</strain>
    </source>
</reference>
<evidence type="ECO:0008006" key="3">
    <source>
        <dbReference type="Google" id="ProtNLM"/>
    </source>
</evidence>
<sequence>MPSKNLVRRWRFLLAIAACGLTFGCGKREHWMTDTYPASGVVTVNGEKAEGAIVMLFPTSSPVDLRNSKPWGVVGVDGVYQLGTYEQRDGAPSGEYDVTLVWSTGLTPDRLKGAYSNPSRAVMQVTINSETNELPPIELSGVSVLAKPTGDSSLRSIGVNN</sequence>
<dbReference type="AlphaFoldDB" id="A3ZWK9"/>
<dbReference type="RefSeq" id="WP_002650599.1">
    <property type="nucleotide sequence ID" value="NZ_CH672376.1"/>
</dbReference>
<proteinExistence type="predicted"/>
<organism evidence="1 2">
    <name type="scientific">Blastopirellula marina DSM 3645</name>
    <dbReference type="NCBI Taxonomy" id="314230"/>
    <lineage>
        <taxon>Bacteria</taxon>
        <taxon>Pseudomonadati</taxon>
        <taxon>Planctomycetota</taxon>
        <taxon>Planctomycetia</taxon>
        <taxon>Pirellulales</taxon>
        <taxon>Pirellulaceae</taxon>
        <taxon>Blastopirellula</taxon>
    </lineage>
</organism>
<protein>
    <recommendedName>
        <fullName evidence="3">Lipoprotein</fullName>
    </recommendedName>
</protein>
<gene>
    <name evidence="1" type="ORF">DSM3645_13505</name>
</gene>
<dbReference type="eggNOG" id="ENOG5033DD9">
    <property type="taxonomic scope" value="Bacteria"/>
</dbReference>
<dbReference type="PROSITE" id="PS51257">
    <property type="entry name" value="PROKAR_LIPOPROTEIN"/>
    <property type="match status" value="1"/>
</dbReference>
<accession>A3ZWK9</accession>
<dbReference type="STRING" id="314230.DSM3645_13505"/>
<dbReference type="Proteomes" id="UP000004358">
    <property type="component" value="Unassembled WGS sequence"/>
</dbReference>
<dbReference type="EMBL" id="AANZ01000016">
    <property type="protein sequence ID" value="EAQ78983.1"/>
    <property type="molecule type" value="Genomic_DNA"/>
</dbReference>
<dbReference type="HOGENOM" id="CLU_113730_0_0_0"/>
<evidence type="ECO:0000313" key="2">
    <source>
        <dbReference type="Proteomes" id="UP000004358"/>
    </source>
</evidence>
<evidence type="ECO:0000313" key="1">
    <source>
        <dbReference type="EMBL" id="EAQ78983.1"/>
    </source>
</evidence>
<name>A3ZWK9_9BACT</name>
<comment type="caution">
    <text evidence="1">The sequence shown here is derived from an EMBL/GenBank/DDBJ whole genome shotgun (WGS) entry which is preliminary data.</text>
</comment>